<accession>A0A6I8LY36</accession>
<dbReference type="Pfam" id="PF00196">
    <property type="entry name" value="GerE"/>
    <property type="match status" value="1"/>
</dbReference>
<dbReference type="SMART" id="SM00421">
    <property type="entry name" value="HTH_LUXR"/>
    <property type="match status" value="1"/>
</dbReference>
<dbReference type="InterPro" id="IPR027417">
    <property type="entry name" value="P-loop_NTPase"/>
</dbReference>
<evidence type="ECO:0000256" key="1">
    <source>
        <dbReference type="ARBA" id="ARBA00022741"/>
    </source>
</evidence>
<evidence type="ECO:0000259" key="3">
    <source>
        <dbReference type="PROSITE" id="PS50043"/>
    </source>
</evidence>
<dbReference type="Gene3D" id="1.10.10.10">
    <property type="entry name" value="Winged helix-like DNA-binding domain superfamily/Winged helix DNA-binding domain"/>
    <property type="match status" value="1"/>
</dbReference>
<dbReference type="GO" id="GO:0006355">
    <property type="term" value="P:regulation of DNA-templated transcription"/>
    <property type="evidence" value="ECO:0007669"/>
    <property type="project" value="InterPro"/>
</dbReference>
<dbReference type="InterPro" id="IPR000792">
    <property type="entry name" value="Tscrpt_reg_LuxR_C"/>
</dbReference>
<dbReference type="RefSeq" id="WP_155546881.1">
    <property type="nucleotide sequence ID" value="NZ_CABVGP010000002.1"/>
</dbReference>
<dbReference type="Proteomes" id="UP000399805">
    <property type="component" value="Unassembled WGS sequence"/>
</dbReference>
<evidence type="ECO:0000256" key="2">
    <source>
        <dbReference type="ARBA" id="ARBA00022840"/>
    </source>
</evidence>
<dbReference type="AlphaFoldDB" id="A0A6I8LY36"/>
<dbReference type="InterPro" id="IPR036388">
    <property type="entry name" value="WH-like_DNA-bd_sf"/>
</dbReference>
<gene>
    <name evidence="4" type="ORF">AA23TX_07081</name>
</gene>
<dbReference type="GO" id="GO:0005737">
    <property type="term" value="C:cytoplasm"/>
    <property type="evidence" value="ECO:0007669"/>
    <property type="project" value="TreeGrafter"/>
</dbReference>
<dbReference type="PROSITE" id="PS50043">
    <property type="entry name" value="HTH_LUXR_2"/>
    <property type="match status" value="1"/>
</dbReference>
<dbReference type="InterPro" id="IPR016032">
    <property type="entry name" value="Sig_transdc_resp-reg_C-effctor"/>
</dbReference>
<evidence type="ECO:0000313" key="5">
    <source>
        <dbReference type="Proteomes" id="UP000399805"/>
    </source>
</evidence>
<keyword evidence="2" id="KW-0067">ATP-binding</keyword>
<feature type="domain" description="HTH luxR-type" evidence="3">
    <location>
        <begin position="917"/>
        <end position="982"/>
    </location>
</feature>
<protein>
    <recommendedName>
        <fullName evidence="3">HTH luxR-type domain-containing protein</fullName>
    </recommendedName>
</protein>
<dbReference type="SUPFAM" id="SSF52540">
    <property type="entry name" value="P-loop containing nucleoside triphosphate hydrolases"/>
    <property type="match status" value="1"/>
</dbReference>
<proteinExistence type="predicted"/>
<dbReference type="GO" id="GO:0003677">
    <property type="term" value="F:DNA binding"/>
    <property type="evidence" value="ECO:0007669"/>
    <property type="project" value="InterPro"/>
</dbReference>
<dbReference type="PANTHER" id="PTHR16305">
    <property type="entry name" value="TESTICULAR SOLUBLE ADENYLYL CYCLASE"/>
    <property type="match status" value="1"/>
</dbReference>
<dbReference type="GO" id="GO:0005524">
    <property type="term" value="F:ATP binding"/>
    <property type="evidence" value="ECO:0007669"/>
    <property type="project" value="UniProtKB-KW"/>
</dbReference>
<dbReference type="PANTHER" id="PTHR16305:SF28">
    <property type="entry name" value="GUANYLATE CYCLASE DOMAIN-CONTAINING PROTEIN"/>
    <property type="match status" value="1"/>
</dbReference>
<reference evidence="4 5" key="1">
    <citation type="submission" date="2019-09" db="EMBL/GenBank/DDBJ databases">
        <authorList>
            <person name="Leyn A S."/>
        </authorList>
    </citation>
    <scope>NUCLEOTIDE SEQUENCE [LARGE SCALE GENOMIC DNA]</scope>
    <source>
        <strain evidence="4">AA231_1</strain>
    </source>
</reference>
<keyword evidence="1" id="KW-0547">Nucleotide-binding</keyword>
<dbReference type="InterPro" id="IPR041664">
    <property type="entry name" value="AAA_16"/>
</dbReference>
<organism evidence="4 5">
    <name type="scientific">Amycolatopsis camponoti</name>
    <dbReference type="NCBI Taxonomy" id="2606593"/>
    <lineage>
        <taxon>Bacteria</taxon>
        <taxon>Bacillati</taxon>
        <taxon>Actinomycetota</taxon>
        <taxon>Actinomycetes</taxon>
        <taxon>Pseudonocardiales</taxon>
        <taxon>Pseudonocardiaceae</taxon>
        <taxon>Amycolatopsis</taxon>
    </lineage>
</organism>
<evidence type="ECO:0000313" key="4">
    <source>
        <dbReference type="EMBL" id="VVJ22069.1"/>
    </source>
</evidence>
<dbReference type="EMBL" id="CABVGP010000002">
    <property type="protein sequence ID" value="VVJ22069.1"/>
    <property type="molecule type" value="Genomic_DNA"/>
</dbReference>
<dbReference type="GO" id="GO:0004016">
    <property type="term" value="F:adenylate cyclase activity"/>
    <property type="evidence" value="ECO:0007669"/>
    <property type="project" value="TreeGrafter"/>
</dbReference>
<dbReference type="SUPFAM" id="SSF46894">
    <property type="entry name" value="C-terminal effector domain of the bipartite response regulators"/>
    <property type="match status" value="1"/>
</dbReference>
<dbReference type="Gene3D" id="3.40.50.300">
    <property type="entry name" value="P-loop containing nucleotide triphosphate hydrolases"/>
    <property type="match status" value="1"/>
</dbReference>
<name>A0A6I8LY36_9PSEU</name>
<dbReference type="Pfam" id="PF13191">
    <property type="entry name" value="AAA_16"/>
    <property type="match status" value="1"/>
</dbReference>
<dbReference type="CDD" id="cd06170">
    <property type="entry name" value="LuxR_C_like"/>
    <property type="match status" value="1"/>
</dbReference>
<sequence>MLIRSPELVGRDEELRELNTAFDDALAGRGGAVFLAGESGIGKSRLAREVAARAAGRGARVLRGQGSSVGPVVPFRPLAEALFSLTRDTEPVDVGELGPYLPALGVLVPDWRGVPDDDPAPPLLVVAEAVLRLLAVVGRAGGCVLVLDDLHDTDAETLFVLEYLVNNLESVRVLLIGTLRADPSAARDIARSAARRGVCALRTLPRLGPAAVHDVVAACLGTDRARVPAETAAHLWQLSTGIPFLVEELLHELVHDRLLTEHPGGWQLADTGTVPAALAGSVATRMARLGSEGAGLLAVAAVLGRRFAAPVVQRAAGADDRTVAVFLDAAADAQLVEPDPAALGWYVFGHPLTAEAVLTQLSPTRRAELARLAADAIELLYLGLPGDWCARVAELRQLAGDRATAGRLFATAGQRALETAATGTAIALLDRADALLTDSPDLPLRGTVLESLVHALGETGQVDRAFSLAARFSEIGLFDRAVALHARLAWAACLAGRIDDGLAQVTAVRARHGIPDRRPAAPGDHEPAGPDRHGAVAVAQHTRGGTASDRHRAAIDAVQALLLLELPGRATEAGRLAAVALEQAERHDDPIAVCQALLVLGVLAREPDPARARGYLERARQLTEARRMPLWRTHVLLRLGELSALTDGDTGGLVPVRRQAEDSGAVVAAHSAEVAVVLHGLVLGGDYRAAAQRLAEVTTAAAHLPSVVRQTHAVRAVLAAHQADRTAMAEAIGALRSAGGDHPDLALCQGLAQAFCALLEEDRDRARRDLKLVRTHDTGGSPLSGQHGLANLLDVLAGEEEPDTAPASRLRWNRQFTALARAVARGRRGDAAGAGAAVREAQEAARPYPMAGHLGARLVAEAALADGWGDPVPWLRAAEEYFHDAAVPATAGACRALLRRAGESVRQRRPGLHRLPRELRDAGVTVREYDVFRLLAHRLGNTDIARRLLISPKTVEKHVASLMTKTKLRDRVTLFDYAATISR</sequence>
<keyword evidence="5" id="KW-1185">Reference proteome</keyword>